<dbReference type="Proteomes" id="UP000009026">
    <property type="component" value="Chromosome"/>
</dbReference>
<feature type="binding site" evidence="2">
    <location>
        <position position="89"/>
    </location>
    <ligand>
        <name>glutathione</name>
        <dbReference type="ChEBI" id="CHEBI:57925"/>
    </ligand>
</feature>
<dbReference type="SFLD" id="SFLDG01148">
    <property type="entry name" value="Xi_(cytGST)"/>
    <property type="match status" value="1"/>
</dbReference>
<gene>
    <name evidence="5" type="ORF">A176_007503</name>
</gene>
<feature type="binding site" evidence="2">
    <location>
        <begin position="140"/>
        <end position="141"/>
    </location>
    <ligand>
        <name>glutathione</name>
        <dbReference type="ChEBI" id="CHEBI:57925"/>
    </ligand>
</feature>
<evidence type="ECO:0000313" key="6">
    <source>
        <dbReference type="Proteomes" id="UP000009026"/>
    </source>
</evidence>
<evidence type="ECO:0000313" key="5">
    <source>
        <dbReference type="EMBL" id="AKQ70591.1"/>
    </source>
</evidence>
<feature type="binding site" evidence="2">
    <location>
        <begin position="122"/>
        <end position="125"/>
    </location>
    <ligand>
        <name>glutathione</name>
        <dbReference type="ChEBI" id="CHEBI:57925"/>
    </ligand>
</feature>
<dbReference type="InterPro" id="IPR004045">
    <property type="entry name" value="Glutathione_S-Trfase_N"/>
</dbReference>
<keyword evidence="5" id="KW-0808">Transferase</keyword>
<dbReference type="InterPro" id="IPR036282">
    <property type="entry name" value="Glutathione-S-Trfase_C_sf"/>
</dbReference>
<dbReference type="InterPro" id="IPR040079">
    <property type="entry name" value="Glutathione_S-Trfase"/>
</dbReference>
<dbReference type="SUPFAM" id="SSF52833">
    <property type="entry name" value="Thioredoxin-like"/>
    <property type="match status" value="1"/>
</dbReference>
<evidence type="ECO:0000256" key="2">
    <source>
        <dbReference type="PIRSR" id="PIRSR015753-2"/>
    </source>
</evidence>
<dbReference type="STRING" id="1297742.A176_007503"/>
<evidence type="ECO:0000256" key="3">
    <source>
        <dbReference type="PIRSR" id="PIRSR015753-3"/>
    </source>
</evidence>
<dbReference type="EMBL" id="CP012109">
    <property type="protein sequence ID" value="AKQ70591.1"/>
    <property type="molecule type" value="Genomic_DNA"/>
</dbReference>
<dbReference type="KEGG" id="mym:A176_007503"/>
<accession>A0A0H4X4H6</accession>
<dbReference type="Gene3D" id="3.40.30.10">
    <property type="entry name" value="Glutaredoxin"/>
    <property type="match status" value="1"/>
</dbReference>
<feature type="active site" description="Nucleophile" evidence="1">
    <location>
        <position position="56"/>
    </location>
</feature>
<organism evidence="5 6">
    <name type="scientific">Pseudomyxococcus hansupus</name>
    <dbReference type="NCBI Taxonomy" id="1297742"/>
    <lineage>
        <taxon>Bacteria</taxon>
        <taxon>Pseudomonadati</taxon>
        <taxon>Myxococcota</taxon>
        <taxon>Myxococcia</taxon>
        <taxon>Myxococcales</taxon>
        <taxon>Cystobacterineae</taxon>
        <taxon>Myxococcaceae</taxon>
        <taxon>Pseudomyxococcus</taxon>
    </lineage>
</organism>
<protein>
    <submittedName>
        <fullName evidence="5">Glutathione S-transferase, omega</fullName>
    </submittedName>
</protein>
<dbReference type="InterPro" id="IPR036249">
    <property type="entry name" value="Thioredoxin-like_sf"/>
</dbReference>
<dbReference type="GO" id="GO:0004364">
    <property type="term" value="F:glutathione transferase activity"/>
    <property type="evidence" value="ECO:0007669"/>
    <property type="project" value="InterPro"/>
</dbReference>
<dbReference type="InterPro" id="IPR016639">
    <property type="entry name" value="GST_Omega/GSH"/>
</dbReference>
<evidence type="ECO:0000259" key="4">
    <source>
        <dbReference type="PROSITE" id="PS50405"/>
    </source>
</evidence>
<dbReference type="PATRIC" id="fig|1297742.4.peg.7633"/>
<feature type="active site" description="Proton donor/acceptor" evidence="1">
    <location>
        <position position="187"/>
    </location>
</feature>
<dbReference type="RefSeq" id="WP_002633797.1">
    <property type="nucleotide sequence ID" value="NZ_CP012109.1"/>
</dbReference>
<keyword evidence="6" id="KW-1185">Reference proteome</keyword>
<dbReference type="InterPro" id="IPR047047">
    <property type="entry name" value="GST_Omega-like_C"/>
</dbReference>
<dbReference type="GO" id="GO:0005737">
    <property type="term" value="C:cytoplasm"/>
    <property type="evidence" value="ECO:0007669"/>
    <property type="project" value="TreeGrafter"/>
</dbReference>
<dbReference type="SFLD" id="SFLDG01206">
    <property type="entry name" value="Xi.1"/>
    <property type="match status" value="1"/>
</dbReference>
<dbReference type="InterPro" id="IPR010987">
    <property type="entry name" value="Glutathione-S-Trfase_C-like"/>
</dbReference>
<feature type="site" description="Lowers pKa of active site Cys" evidence="3">
    <location>
        <position position="288"/>
    </location>
</feature>
<sequence>MGQLIDGTWHAGWYAPDESGRFQRPATVFRERVTADGSSGFQAEPGRYHLYISYACPWASRVAIIRKLKKLEGVIGLTVVDPRMGDDGWSFQGYPGSDPEPFHGFRFLRELYVKARADYTGRVTVPVLWDTQRETVVNNESRELLRMLDTEFDAFGDASVQLAPPHLRAQVDATLDAIYPSINNGVYRAGFATSQDAYEAACRELFSALDVWEQVLGTRRYLCGATLTEADVCLYTTLVRFDLVYHAHFKCNLRRIQDYPNLWGYLKELYQTPGFTETTQLDHIKLHYYWSQTTVNPTRVVPLGPTVPLGEPHDRALRFG</sequence>
<dbReference type="CDD" id="cd03190">
    <property type="entry name" value="GST_C_Omega_like"/>
    <property type="match status" value="1"/>
</dbReference>
<dbReference type="eggNOG" id="COG0435">
    <property type="taxonomic scope" value="Bacteria"/>
</dbReference>
<dbReference type="PANTHER" id="PTHR32419:SF6">
    <property type="entry name" value="GLUTATHIONE S-TRANSFERASE OMEGA-LIKE 1-RELATED"/>
    <property type="match status" value="1"/>
</dbReference>
<feature type="site" description="Lowers pKa of active site Cys" evidence="3">
    <location>
        <position position="245"/>
    </location>
</feature>
<dbReference type="Gene3D" id="1.20.1050.10">
    <property type="match status" value="1"/>
</dbReference>
<feature type="domain" description="GST C-terminal" evidence="4">
    <location>
        <begin position="164"/>
        <end position="295"/>
    </location>
</feature>
<name>A0A0H4X4H6_9BACT</name>
<dbReference type="PANTHER" id="PTHR32419">
    <property type="entry name" value="GLUTATHIONYL-HYDROQUINONE REDUCTASE"/>
    <property type="match status" value="1"/>
</dbReference>
<dbReference type="Pfam" id="PF13409">
    <property type="entry name" value="GST_N_2"/>
    <property type="match status" value="1"/>
</dbReference>
<proteinExistence type="predicted"/>
<dbReference type="AlphaFoldDB" id="A0A0H4X4H6"/>
<dbReference type="SFLD" id="SFLDS00019">
    <property type="entry name" value="Glutathione_Transferase_(cytos"/>
    <property type="match status" value="1"/>
</dbReference>
<dbReference type="PROSITE" id="PS50405">
    <property type="entry name" value="GST_CTER"/>
    <property type="match status" value="1"/>
</dbReference>
<evidence type="ECO:0000256" key="1">
    <source>
        <dbReference type="PIRSR" id="PIRSR015753-1"/>
    </source>
</evidence>
<dbReference type="SUPFAM" id="SSF47616">
    <property type="entry name" value="GST C-terminal domain-like"/>
    <property type="match status" value="1"/>
</dbReference>
<dbReference type="PIRSF" id="PIRSF015753">
    <property type="entry name" value="GST"/>
    <property type="match status" value="1"/>
</dbReference>
<dbReference type="OrthoDB" id="9769158at2"/>
<reference evidence="5 6" key="1">
    <citation type="journal article" date="2016" name="PLoS ONE">
        <title>Complete Genome Sequence and Comparative Genomics of a Novel Myxobacterium Myxococcus hansupus.</title>
        <authorList>
            <person name="Sharma G."/>
            <person name="Narwani T."/>
            <person name="Subramanian S."/>
        </authorList>
    </citation>
    <scope>NUCLEOTIDE SEQUENCE [LARGE SCALE GENOMIC DNA]</scope>
    <source>
        <strain evidence="6">mixupus</strain>
    </source>
</reference>
<dbReference type="Pfam" id="PF13410">
    <property type="entry name" value="GST_C_2"/>
    <property type="match status" value="1"/>
</dbReference>